<gene>
    <name evidence="1" type="ORF">CIL05_18355</name>
</gene>
<sequence>MELMDELASAYLDNFDEMSYVLNKETGEVILDAPESLTGEPEVDWNDEEAESLLSIPQITSSEAYDVMLKFCDKQKPAITEKLARVLEGRKPFRNFKDKVIELGMEEQWYSFEQNEAKEVIMKWLSDHSLLYEMLNQKFRSDKK</sequence>
<organism evidence="1 2">
    <name type="scientific">Virgibacillus profundi</name>
    <dbReference type="NCBI Taxonomy" id="2024555"/>
    <lineage>
        <taxon>Bacteria</taxon>
        <taxon>Bacillati</taxon>
        <taxon>Bacillota</taxon>
        <taxon>Bacilli</taxon>
        <taxon>Bacillales</taxon>
        <taxon>Bacillaceae</taxon>
        <taxon>Virgibacillus</taxon>
    </lineage>
</organism>
<dbReference type="OrthoDB" id="48384at2"/>
<dbReference type="Proteomes" id="UP000218887">
    <property type="component" value="Unassembled WGS sequence"/>
</dbReference>
<dbReference type="EMBL" id="NPOA01000015">
    <property type="protein sequence ID" value="PAV28071.1"/>
    <property type="molecule type" value="Genomic_DNA"/>
</dbReference>
<evidence type="ECO:0000313" key="1">
    <source>
        <dbReference type="EMBL" id="PAV28071.1"/>
    </source>
</evidence>
<keyword evidence="2" id="KW-1185">Reference proteome</keyword>
<reference evidence="1 2" key="1">
    <citation type="submission" date="2017-08" db="EMBL/GenBank/DDBJ databases">
        <title>Virgibacillus indicus sp. nov. and Virgibacillus profoundi sp. nov, two moderately halophilic bacteria isolated from marine sediment by using the Microfluidic Streak Plate.</title>
        <authorList>
            <person name="Xu B."/>
            <person name="Hu B."/>
            <person name="Wang J."/>
            <person name="Zhu Y."/>
            <person name="Huang L."/>
            <person name="Du W."/>
            <person name="Huang Y."/>
        </authorList>
    </citation>
    <scope>NUCLEOTIDE SEQUENCE [LARGE SCALE GENOMIC DNA]</scope>
    <source>
        <strain evidence="1 2">IO3-P3-H5</strain>
    </source>
</reference>
<dbReference type="Pfam" id="PF03682">
    <property type="entry name" value="UPF0158"/>
    <property type="match status" value="1"/>
</dbReference>
<dbReference type="AlphaFoldDB" id="A0A2A2I7U5"/>
<accession>A0A2A2I7U5</accession>
<evidence type="ECO:0000313" key="2">
    <source>
        <dbReference type="Proteomes" id="UP000218887"/>
    </source>
</evidence>
<dbReference type="RefSeq" id="WP_095656999.1">
    <property type="nucleotide sequence ID" value="NZ_NPOA01000015.1"/>
</dbReference>
<name>A0A2A2I7U5_9BACI</name>
<comment type="caution">
    <text evidence="1">The sequence shown here is derived from an EMBL/GenBank/DDBJ whole genome shotgun (WGS) entry which is preliminary data.</text>
</comment>
<proteinExistence type="predicted"/>
<dbReference type="InterPro" id="IPR005361">
    <property type="entry name" value="UPF0158"/>
</dbReference>
<protein>
    <submittedName>
        <fullName evidence="1">Uncharacterized protein</fullName>
    </submittedName>
</protein>